<name>A0A0D7EDV7_RHOPL</name>
<dbReference type="EMBL" id="JXXE01000491">
    <property type="protein sequence ID" value="KIZ38811.1"/>
    <property type="molecule type" value="Genomic_DNA"/>
</dbReference>
<dbReference type="PATRIC" id="fig|1076.23.peg.5366"/>
<dbReference type="Pfam" id="PF04365">
    <property type="entry name" value="BrnT_toxin"/>
    <property type="match status" value="1"/>
</dbReference>
<dbReference type="InterPro" id="IPR038573">
    <property type="entry name" value="BrnT_sf"/>
</dbReference>
<dbReference type="Proteomes" id="UP000032515">
    <property type="component" value="Unassembled WGS sequence"/>
</dbReference>
<sequence length="101" mass="11377">MIDLDRIVGFDWDAGSARKSVDKHGISQAAAEQVFMNKPLLLLHDPIHSRIEPRHHGYGKTHGGRLFQVSFTLRNDDTLVRIISARPMSATERARCGKEEV</sequence>
<proteinExistence type="predicted"/>
<dbReference type="AlphaFoldDB" id="A0A0D7EDV7"/>
<protein>
    <recommendedName>
        <fullName evidence="3">BrnT family toxin</fullName>
    </recommendedName>
</protein>
<accession>A0A0D7EDV7</accession>
<comment type="caution">
    <text evidence="1">The sequence shown here is derived from an EMBL/GenBank/DDBJ whole genome shotgun (WGS) entry which is preliminary data.</text>
</comment>
<dbReference type="InterPro" id="IPR007460">
    <property type="entry name" value="BrnT_toxin"/>
</dbReference>
<evidence type="ECO:0000313" key="1">
    <source>
        <dbReference type="EMBL" id="KIZ38811.1"/>
    </source>
</evidence>
<reference evidence="1 2" key="1">
    <citation type="submission" date="2014-11" db="EMBL/GenBank/DDBJ databases">
        <title>Genomics and ecophysiology of heterotrophic nitrogen fixing bacteria isolated from estuarine surface water.</title>
        <authorList>
            <person name="Bentzon-Tilia M."/>
            <person name="Severin I."/>
            <person name="Hansen L.H."/>
            <person name="Riemann L."/>
        </authorList>
    </citation>
    <scope>NUCLEOTIDE SEQUENCE [LARGE SCALE GENOMIC DNA]</scope>
    <source>
        <strain evidence="1 2">BAL398</strain>
    </source>
</reference>
<evidence type="ECO:0000313" key="2">
    <source>
        <dbReference type="Proteomes" id="UP000032515"/>
    </source>
</evidence>
<dbReference type="Gene3D" id="3.10.450.530">
    <property type="entry name" value="Ribonuclease toxin, BrnT, of type II toxin-antitoxin system"/>
    <property type="match status" value="1"/>
</dbReference>
<dbReference type="RefSeq" id="WP_044415838.1">
    <property type="nucleotide sequence ID" value="NZ_JXXE01000491.1"/>
</dbReference>
<gene>
    <name evidence="1" type="ORF">OO17_22495</name>
</gene>
<evidence type="ECO:0008006" key="3">
    <source>
        <dbReference type="Google" id="ProtNLM"/>
    </source>
</evidence>
<dbReference type="OrthoDB" id="9798158at2"/>
<organism evidence="1 2">
    <name type="scientific">Rhodopseudomonas palustris</name>
    <dbReference type="NCBI Taxonomy" id="1076"/>
    <lineage>
        <taxon>Bacteria</taxon>
        <taxon>Pseudomonadati</taxon>
        <taxon>Pseudomonadota</taxon>
        <taxon>Alphaproteobacteria</taxon>
        <taxon>Hyphomicrobiales</taxon>
        <taxon>Nitrobacteraceae</taxon>
        <taxon>Rhodopseudomonas</taxon>
    </lineage>
</organism>